<proteinExistence type="predicted"/>
<protein>
    <submittedName>
        <fullName evidence="1">Uncharacterized protein</fullName>
    </submittedName>
</protein>
<comment type="caution">
    <text evidence="1">The sequence shown here is derived from an EMBL/GenBank/DDBJ whole genome shotgun (WGS) entry which is preliminary data.</text>
</comment>
<evidence type="ECO:0000313" key="2">
    <source>
        <dbReference type="Proteomes" id="UP001164250"/>
    </source>
</evidence>
<name>A0ACC1AVZ5_9ROSI</name>
<dbReference type="EMBL" id="CM047904">
    <property type="protein sequence ID" value="KAJ0090822.1"/>
    <property type="molecule type" value="Genomic_DNA"/>
</dbReference>
<evidence type="ECO:0000313" key="1">
    <source>
        <dbReference type="EMBL" id="KAJ0090822.1"/>
    </source>
</evidence>
<gene>
    <name evidence="1" type="ORF">Patl1_14341</name>
</gene>
<dbReference type="Proteomes" id="UP001164250">
    <property type="component" value="Chromosome 8"/>
</dbReference>
<accession>A0ACC1AVZ5</accession>
<reference evidence="2" key="1">
    <citation type="journal article" date="2023" name="G3 (Bethesda)">
        <title>Genome assembly and association tests identify interacting loci associated with vigor, precocity, and sex in interspecific pistachio rootstocks.</title>
        <authorList>
            <person name="Palmer W."/>
            <person name="Jacygrad E."/>
            <person name="Sagayaradj S."/>
            <person name="Cavanaugh K."/>
            <person name="Han R."/>
            <person name="Bertier L."/>
            <person name="Beede B."/>
            <person name="Kafkas S."/>
            <person name="Golino D."/>
            <person name="Preece J."/>
            <person name="Michelmore R."/>
        </authorList>
    </citation>
    <scope>NUCLEOTIDE SEQUENCE [LARGE SCALE GENOMIC DNA]</scope>
</reference>
<organism evidence="1 2">
    <name type="scientific">Pistacia atlantica</name>
    <dbReference type="NCBI Taxonomy" id="434234"/>
    <lineage>
        <taxon>Eukaryota</taxon>
        <taxon>Viridiplantae</taxon>
        <taxon>Streptophyta</taxon>
        <taxon>Embryophyta</taxon>
        <taxon>Tracheophyta</taxon>
        <taxon>Spermatophyta</taxon>
        <taxon>Magnoliopsida</taxon>
        <taxon>eudicotyledons</taxon>
        <taxon>Gunneridae</taxon>
        <taxon>Pentapetalae</taxon>
        <taxon>rosids</taxon>
        <taxon>malvids</taxon>
        <taxon>Sapindales</taxon>
        <taxon>Anacardiaceae</taxon>
        <taxon>Pistacia</taxon>
    </lineage>
</organism>
<keyword evidence="2" id="KW-1185">Reference proteome</keyword>
<sequence length="60" mass="6957">MAAQPTHWGRRILIDLGCVQPTLLRLWLSLGEPIKFAMCVGWVWVSQTLTNLFFETIRNQ</sequence>